<evidence type="ECO:0000313" key="6">
    <source>
        <dbReference type="EMBL" id="CAB3365271.1"/>
    </source>
</evidence>
<dbReference type="InterPro" id="IPR013857">
    <property type="entry name" value="NADH-UbQ_OxRdtase-assoc_prot30"/>
</dbReference>
<sequence>MAETLKLCQVLLRRRLLKLGYSSSRQSFHTSARNQIYDKDSKGGFRKEGDLNFPSRTEMIRDGFKQLKGEIMLWKEEVKEKLAMDPLMVARKGEVDVQWHFNNPEELAKFQLNSDKDHNHGYSTCEFKMSPSGKGLFTGFIDTRVPKDGIINTAGYCSMRTYRARKSFKRDSYLNWSMYNTLVMRVRGDGRSYQLNIANAGYFDQMWNDVFNFVLYTRGGPYWQLSKVGINTIRCYLI</sequence>
<dbReference type="Pfam" id="PF08547">
    <property type="entry name" value="CIA30"/>
    <property type="match status" value="1"/>
</dbReference>
<evidence type="ECO:0000256" key="4">
    <source>
        <dbReference type="ARBA" id="ARBA00023186"/>
    </source>
</evidence>
<organism evidence="6 7">
    <name type="scientific">Cloeon dipterum</name>
    <dbReference type="NCBI Taxonomy" id="197152"/>
    <lineage>
        <taxon>Eukaryota</taxon>
        <taxon>Metazoa</taxon>
        <taxon>Ecdysozoa</taxon>
        <taxon>Arthropoda</taxon>
        <taxon>Hexapoda</taxon>
        <taxon>Insecta</taxon>
        <taxon>Pterygota</taxon>
        <taxon>Palaeoptera</taxon>
        <taxon>Ephemeroptera</taxon>
        <taxon>Pisciforma</taxon>
        <taxon>Baetidae</taxon>
        <taxon>Cloeon</taxon>
    </lineage>
</organism>
<evidence type="ECO:0000256" key="1">
    <source>
        <dbReference type="ARBA" id="ARBA00004173"/>
    </source>
</evidence>
<dbReference type="InterPro" id="IPR008979">
    <property type="entry name" value="Galactose-bd-like_sf"/>
</dbReference>
<name>A0A8S1CAA7_9INSE</name>
<accession>A0A8S1CAA7</accession>
<evidence type="ECO:0000256" key="3">
    <source>
        <dbReference type="ARBA" id="ARBA00023128"/>
    </source>
</evidence>
<keyword evidence="3" id="KW-0496">Mitochondrion</keyword>
<dbReference type="SUPFAM" id="SSF49785">
    <property type="entry name" value="Galactose-binding domain-like"/>
    <property type="match status" value="1"/>
</dbReference>
<evidence type="ECO:0000256" key="2">
    <source>
        <dbReference type="ARBA" id="ARBA00007884"/>
    </source>
</evidence>
<dbReference type="OrthoDB" id="42561at2759"/>
<dbReference type="EMBL" id="CADEPI010000019">
    <property type="protein sequence ID" value="CAB3365271.1"/>
    <property type="molecule type" value="Genomic_DNA"/>
</dbReference>
<dbReference type="GO" id="GO:0051082">
    <property type="term" value="F:unfolded protein binding"/>
    <property type="evidence" value="ECO:0007669"/>
    <property type="project" value="TreeGrafter"/>
</dbReference>
<keyword evidence="4" id="KW-0143">Chaperone</keyword>
<evidence type="ECO:0000259" key="5">
    <source>
        <dbReference type="Pfam" id="PF08547"/>
    </source>
</evidence>
<dbReference type="Proteomes" id="UP000494165">
    <property type="component" value="Unassembled WGS sequence"/>
</dbReference>
<dbReference type="GO" id="GO:0006120">
    <property type="term" value="P:mitochondrial electron transport, NADH to ubiquinone"/>
    <property type="evidence" value="ECO:0007669"/>
    <property type="project" value="TreeGrafter"/>
</dbReference>
<dbReference type="InterPro" id="IPR039131">
    <property type="entry name" value="NDUFAF1"/>
</dbReference>
<dbReference type="AlphaFoldDB" id="A0A8S1CAA7"/>
<keyword evidence="7" id="KW-1185">Reference proteome</keyword>
<dbReference type="PANTHER" id="PTHR13194:SF18">
    <property type="entry name" value="COMPLEX I INTERMEDIATE-ASSOCIATED PROTEIN 30, MITOCHONDRIAL"/>
    <property type="match status" value="1"/>
</dbReference>
<comment type="caution">
    <text evidence="6">The sequence shown here is derived from an EMBL/GenBank/DDBJ whole genome shotgun (WGS) entry which is preliminary data.</text>
</comment>
<dbReference type="GO" id="GO:0005739">
    <property type="term" value="C:mitochondrion"/>
    <property type="evidence" value="ECO:0007669"/>
    <property type="project" value="UniProtKB-SubCell"/>
</dbReference>
<gene>
    <name evidence="6" type="ORF">CLODIP_2_CD06693</name>
</gene>
<comment type="subcellular location">
    <subcellularLocation>
        <location evidence="1">Mitochondrion</location>
    </subcellularLocation>
</comment>
<protein>
    <recommendedName>
        <fullName evidence="5">NADH:ubiquinone oxidoreductase intermediate-associated protein 30 domain-containing protein</fullName>
    </recommendedName>
</protein>
<feature type="domain" description="NADH:ubiquinone oxidoreductase intermediate-associated protein 30" evidence="5">
    <location>
        <begin position="99"/>
        <end position="231"/>
    </location>
</feature>
<proteinExistence type="inferred from homology"/>
<comment type="similarity">
    <text evidence="2">Belongs to the CIA30 family.</text>
</comment>
<dbReference type="PANTHER" id="PTHR13194">
    <property type="entry name" value="COMPLEX I INTERMEDIATE-ASSOCIATED PROTEIN 30"/>
    <property type="match status" value="1"/>
</dbReference>
<dbReference type="GO" id="GO:0032981">
    <property type="term" value="P:mitochondrial respiratory chain complex I assembly"/>
    <property type="evidence" value="ECO:0007669"/>
    <property type="project" value="TreeGrafter"/>
</dbReference>
<evidence type="ECO:0000313" key="7">
    <source>
        <dbReference type="Proteomes" id="UP000494165"/>
    </source>
</evidence>
<reference evidence="6 7" key="1">
    <citation type="submission" date="2020-04" db="EMBL/GenBank/DDBJ databases">
        <authorList>
            <person name="Alioto T."/>
            <person name="Alioto T."/>
            <person name="Gomez Garrido J."/>
        </authorList>
    </citation>
    <scope>NUCLEOTIDE SEQUENCE [LARGE SCALE GENOMIC DNA]</scope>
</reference>